<dbReference type="AlphaFoldDB" id="A0A059CJG9"/>
<reference evidence="1" key="1">
    <citation type="submission" date="2013-07" db="EMBL/GenBank/DDBJ databases">
        <title>The genome of Eucalyptus grandis.</title>
        <authorList>
            <person name="Schmutz J."/>
            <person name="Hayes R."/>
            <person name="Myburg A."/>
            <person name="Tuskan G."/>
            <person name="Grattapaglia D."/>
            <person name="Rokhsar D.S."/>
        </authorList>
    </citation>
    <scope>NUCLEOTIDE SEQUENCE</scope>
    <source>
        <tissue evidence="1">Leaf extractions</tissue>
    </source>
</reference>
<proteinExistence type="predicted"/>
<organism evidence="1">
    <name type="scientific">Eucalyptus grandis</name>
    <name type="common">Flooded gum</name>
    <dbReference type="NCBI Taxonomy" id="71139"/>
    <lineage>
        <taxon>Eukaryota</taxon>
        <taxon>Viridiplantae</taxon>
        <taxon>Streptophyta</taxon>
        <taxon>Embryophyta</taxon>
        <taxon>Tracheophyta</taxon>
        <taxon>Spermatophyta</taxon>
        <taxon>Magnoliopsida</taxon>
        <taxon>eudicotyledons</taxon>
        <taxon>Gunneridae</taxon>
        <taxon>Pentapetalae</taxon>
        <taxon>rosids</taxon>
        <taxon>malvids</taxon>
        <taxon>Myrtales</taxon>
        <taxon>Myrtaceae</taxon>
        <taxon>Myrtoideae</taxon>
        <taxon>Eucalypteae</taxon>
        <taxon>Eucalyptus</taxon>
    </lineage>
</organism>
<protein>
    <submittedName>
        <fullName evidence="1">Uncharacterized protein</fullName>
    </submittedName>
</protein>
<sequence length="78" mass="9292">MQDHRGFQIFGFYPSLMKAMQSSEILDLSLSPYTLLTSMAKVPLLIHFVAVSRIFFPHIKCLYKLRWWIHFTRLSSWN</sequence>
<accession>A0A059CJG9</accession>
<dbReference type="Gramene" id="KCW78532">
    <property type="protein sequence ID" value="KCW78532"/>
    <property type="gene ID" value="EUGRSUZ_D02657"/>
</dbReference>
<evidence type="ECO:0000313" key="1">
    <source>
        <dbReference type="EMBL" id="KCW78532.1"/>
    </source>
</evidence>
<name>A0A059CJG9_EUCGR</name>
<dbReference type="EMBL" id="KK198756">
    <property type="protein sequence ID" value="KCW78532.1"/>
    <property type="molecule type" value="Genomic_DNA"/>
</dbReference>
<dbReference type="InParanoid" id="A0A059CJG9"/>
<gene>
    <name evidence="1" type="ORF">EUGRSUZ_D02657</name>
</gene>